<proteinExistence type="predicted"/>
<protein>
    <submittedName>
        <fullName evidence="1">Uncharacterized protein</fullName>
    </submittedName>
</protein>
<evidence type="ECO:0000313" key="2">
    <source>
        <dbReference type="Proteomes" id="UP000253303"/>
    </source>
</evidence>
<keyword evidence="2" id="KW-1185">Reference proteome</keyword>
<sequence length="375" mass="40489">MTRLDAIVRRFPLIPRPRPRCGPIEERIAVARKLADDATMSAPHEGLASAAQAQNLCALIASDCGLPDLARALCRQHHNAYLDARPLTARQARLALEPLVNLARIHIRAGDGLAAHALLTDLWRALNDFAPLTIDATTLSLSGLTANSADLNDVRTWLWTVLIADGPRALINAGQWQQAREHVERHRGIGHTLLDGRQIAVVAALLTHGPAAALPLIDQTQPAHSWEKAVHACLTVLCHSVASGDTTAHAATMRRRYLHLPVEPGTQLFHARLGLTVIDLLGGPQEERAIPVLTHLLEEIRHAADGYAAKEVLTGFGSDVLPSHTRQELTRIVHSSGLHQAGVPSHLKAELLHAANTGEQALRRILKLTPGGRAG</sequence>
<dbReference type="RefSeq" id="WP_113983801.1">
    <property type="nucleotide sequence ID" value="NZ_QMEY01000014.1"/>
</dbReference>
<dbReference type="Proteomes" id="UP000253303">
    <property type="component" value="Unassembled WGS sequence"/>
</dbReference>
<gene>
    <name evidence="1" type="ORF">DP939_28215</name>
</gene>
<dbReference type="AlphaFoldDB" id="A0A366LU97"/>
<reference evidence="1 2" key="1">
    <citation type="submission" date="2018-06" db="EMBL/GenBank/DDBJ databases">
        <title>Sphaerisporangium craniellae sp. nov., isolated from a marine sponge in the South China Sea.</title>
        <authorList>
            <person name="Li L."/>
        </authorList>
    </citation>
    <scope>NUCLEOTIDE SEQUENCE [LARGE SCALE GENOMIC DNA]</scope>
    <source>
        <strain evidence="1 2">LHW63015</strain>
    </source>
</reference>
<organism evidence="1 2">
    <name type="scientific">Spongiactinospora rosea</name>
    <dbReference type="NCBI Taxonomy" id="2248750"/>
    <lineage>
        <taxon>Bacteria</taxon>
        <taxon>Bacillati</taxon>
        <taxon>Actinomycetota</taxon>
        <taxon>Actinomycetes</taxon>
        <taxon>Streptosporangiales</taxon>
        <taxon>Streptosporangiaceae</taxon>
        <taxon>Spongiactinospora</taxon>
    </lineage>
</organism>
<comment type="caution">
    <text evidence="1">The sequence shown here is derived from an EMBL/GenBank/DDBJ whole genome shotgun (WGS) entry which is preliminary data.</text>
</comment>
<name>A0A366LU97_9ACTN</name>
<accession>A0A366LU97</accession>
<evidence type="ECO:0000313" key="1">
    <source>
        <dbReference type="EMBL" id="RBQ16939.1"/>
    </source>
</evidence>
<dbReference type="EMBL" id="QMEY01000014">
    <property type="protein sequence ID" value="RBQ16939.1"/>
    <property type="molecule type" value="Genomic_DNA"/>
</dbReference>
<dbReference type="OrthoDB" id="3504852at2"/>